<protein>
    <submittedName>
        <fullName evidence="2">Uncharacterized protein</fullName>
    </submittedName>
</protein>
<dbReference type="AlphaFoldDB" id="A0AAE9W6T3"/>
<gene>
    <name evidence="2" type="ORF">SOMG_02027</name>
</gene>
<accession>A0AAE9W6T3</accession>
<dbReference type="Proteomes" id="UP001212411">
    <property type="component" value="Chromosome 1"/>
</dbReference>
<dbReference type="GeneID" id="80875509"/>
<feature type="compositionally biased region" description="Polar residues" evidence="1">
    <location>
        <begin position="48"/>
        <end position="62"/>
    </location>
</feature>
<evidence type="ECO:0000313" key="2">
    <source>
        <dbReference type="EMBL" id="WBW71036.1"/>
    </source>
</evidence>
<feature type="region of interest" description="Disordered" evidence="1">
    <location>
        <begin position="37"/>
        <end position="63"/>
    </location>
</feature>
<evidence type="ECO:0000313" key="3">
    <source>
        <dbReference type="Proteomes" id="UP001212411"/>
    </source>
</evidence>
<name>A0AAE9W6T3_9SCHI</name>
<dbReference type="KEGG" id="som:SOMG_02027"/>
<reference evidence="2 3" key="1">
    <citation type="journal article" date="2023" name="G3 (Bethesda)">
        <title>A high-quality reference genome for the fission yeast Schizosaccharomyces osmophilus.</title>
        <authorList>
            <person name="Jia G.S."/>
            <person name="Zhang W.C."/>
            <person name="Liang Y."/>
            <person name="Liu X.H."/>
            <person name="Rhind N."/>
            <person name="Pidoux A."/>
            <person name="Brysch-Herzberg M."/>
            <person name="Du L.L."/>
        </authorList>
    </citation>
    <scope>NUCLEOTIDE SEQUENCE [LARGE SCALE GENOMIC DNA]</scope>
    <source>
        <strain evidence="2 3">CBS 15793</strain>
    </source>
</reference>
<dbReference type="EMBL" id="CP115611">
    <property type="protein sequence ID" value="WBW71036.1"/>
    <property type="molecule type" value="Genomic_DNA"/>
</dbReference>
<dbReference type="RefSeq" id="XP_056035279.1">
    <property type="nucleotide sequence ID" value="XM_056180820.1"/>
</dbReference>
<keyword evidence="3" id="KW-1185">Reference proteome</keyword>
<proteinExistence type="predicted"/>
<evidence type="ECO:0000256" key="1">
    <source>
        <dbReference type="SAM" id="MobiDB-lite"/>
    </source>
</evidence>
<sequence length="110" mass="12939">MNYYPYGILDARELVEAGKYDSFFEKLKANKAALGVDPTGAENAYSDPASSRSNGRFISTQGGVEINNPMHQQRHWWNLDRNGREMRQQRHWWKLDKNGREREIIKKERL</sequence>
<organism evidence="2 3">
    <name type="scientific">Schizosaccharomyces osmophilus</name>
    <dbReference type="NCBI Taxonomy" id="2545709"/>
    <lineage>
        <taxon>Eukaryota</taxon>
        <taxon>Fungi</taxon>
        <taxon>Dikarya</taxon>
        <taxon>Ascomycota</taxon>
        <taxon>Taphrinomycotina</taxon>
        <taxon>Schizosaccharomycetes</taxon>
        <taxon>Schizosaccharomycetales</taxon>
        <taxon>Schizosaccharomycetaceae</taxon>
        <taxon>Schizosaccharomyces</taxon>
    </lineage>
</organism>